<organism evidence="3 4">
    <name type="scientific">Thalassobaculum fulvum</name>
    <dbReference type="NCBI Taxonomy" id="1633335"/>
    <lineage>
        <taxon>Bacteria</taxon>
        <taxon>Pseudomonadati</taxon>
        <taxon>Pseudomonadota</taxon>
        <taxon>Alphaproteobacteria</taxon>
        <taxon>Rhodospirillales</taxon>
        <taxon>Thalassobaculaceae</taxon>
        <taxon>Thalassobaculum</taxon>
    </lineage>
</organism>
<dbReference type="Gene3D" id="3.30.530.20">
    <property type="match status" value="1"/>
</dbReference>
<comment type="caution">
    <text evidence="3">The sequence shown here is derived from an EMBL/GenBank/DDBJ whole genome shotgun (WGS) entry which is preliminary data.</text>
</comment>
<protein>
    <submittedName>
        <fullName evidence="3">Ubiquinone-binding protein</fullName>
    </submittedName>
</protein>
<dbReference type="InterPro" id="IPR044996">
    <property type="entry name" value="COQ10-like"/>
</dbReference>
<dbReference type="InterPro" id="IPR005031">
    <property type="entry name" value="COQ10_START"/>
</dbReference>
<reference evidence="3" key="1">
    <citation type="journal article" date="2014" name="Int. J. Syst. Evol. Microbiol.">
        <title>Complete genome sequence of Corynebacterium casei LMG S-19264T (=DSM 44701T), isolated from a smear-ripened cheese.</title>
        <authorList>
            <consortium name="US DOE Joint Genome Institute (JGI-PGF)"/>
            <person name="Walter F."/>
            <person name="Albersmeier A."/>
            <person name="Kalinowski J."/>
            <person name="Ruckert C."/>
        </authorList>
    </citation>
    <scope>NUCLEOTIDE SEQUENCE</scope>
    <source>
        <strain evidence="3">KCTC 42651</strain>
    </source>
</reference>
<dbReference type="SUPFAM" id="SSF55961">
    <property type="entry name" value="Bet v1-like"/>
    <property type="match status" value="1"/>
</dbReference>
<evidence type="ECO:0000313" key="4">
    <source>
        <dbReference type="Proteomes" id="UP000630353"/>
    </source>
</evidence>
<dbReference type="CDD" id="cd07813">
    <property type="entry name" value="COQ10p_like"/>
    <property type="match status" value="1"/>
</dbReference>
<accession>A0A919CNY6</accession>
<dbReference type="AlphaFoldDB" id="A0A919CNY6"/>
<proteinExistence type="inferred from homology"/>
<dbReference type="RefSeq" id="WP_189988581.1">
    <property type="nucleotide sequence ID" value="NZ_BMZS01000003.1"/>
</dbReference>
<name>A0A919CNY6_9PROT</name>
<evidence type="ECO:0000313" key="3">
    <source>
        <dbReference type="EMBL" id="GHD47463.1"/>
    </source>
</evidence>
<keyword evidence="4" id="KW-1185">Reference proteome</keyword>
<dbReference type="GO" id="GO:0045333">
    <property type="term" value="P:cellular respiration"/>
    <property type="evidence" value="ECO:0007669"/>
    <property type="project" value="InterPro"/>
</dbReference>
<dbReference type="PANTHER" id="PTHR12901:SF10">
    <property type="entry name" value="COENZYME Q-BINDING PROTEIN COQ10, MITOCHONDRIAL"/>
    <property type="match status" value="1"/>
</dbReference>
<gene>
    <name evidence="3" type="ORF">GCM10017083_17870</name>
</gene>
<evidence type="ECO:0000256" key="1">
    <source>
        <dbReference type="ARBA" id="ARBA00008918"/>
    </source>
</evidence>
<feature type="domain" description="Coenzyme Q-binding protein COQ10 START" evidence="2">
    <location>
        <begin position="10"/>
        <end position="135"/>
    </location>
</feature>
<dbReference type="GO" id="GO:0048039">
    <property type="term" value="F:ubiquinone binding"/>
    <property type="evidence" value="ECO:0007669"/>
    <property type="project" value="InterPro"/>
</dbReference>
<evidence type="ECO:0000259" key="2">
    <source>
        <dbReference type="Pfam" id="PF03364"/>
    </source>
</evidence>
<dbReference type="InterPro" id="IPR023393">
    <property type="entry name" value="START-like_dom_sf"/>
</dbReference>
<dbReference type="EMBL" id="BMZS01000003">
    <property type="protein sequence ID" value="GHD47463.1"/>
    <property type="molecule type" value="Genomic_DNA"/>
</dbReference>
<dbReference type="PANTHER" id="PTHR12901">
    <property type="entry name" value="SPERM PROTEIN HOMOLOG"/>
    <property type="match status" value="1"/>
</dbReference>
<keyword evidence="3" id="KW-0830">Ubiquinone</keyword>
<sequence length="155" mass="18300">MPTHAEKRVLPHPPEQLFDLVVDIERYPEFLPWCIGARIKRREGRIVFADLIIGYKMIRERFTSRVDPQRDRLRIDVTYTEGPFRYLNNHWVFEPHPEGCLLDFYVDFEFKNRMLQSVMGLFFNEAVRRMVQAFETRADELYGPGTPAAGHSPAQ</sequence>
<reference evidence="3" key="2">
    <citation type="submission" date="2020-09" db="EMBL/GenBank/DDBJ databases">
        <authorList>
            <person name="Sun Q."/>
            <person name="Kim S."/>
        </authorList>
    </citation>
    <scope>NUCLEOTIDE SEQUENCE</scope>
    <source>
        <strain evidence="3">KCTC 42651</strain>
    </source>
</reference>
<comment type="similarity">
    <text evidence="1">Belongs to the ribosome association toxin RatA family.</text>
</comment>
<dbReference type="Pfam" id="PF03364">
    <property type="entry name" value="Polyketide_cyc"/>
    <property type="match status" value="1"/>
</dbReference>
<dbReference type="Proteomes" id="UP000630353">
    <property type="component" value="Unassembled WGS sequence"/>
</dbReference>